<proteinExistence type="predicted"/>
<dbReference type="Proteomes" id="UP001501624">
    <property type="component" value="Unassembled WGS sequence"/>
</dbReference>
<evidence type="ECO:0000256" key="2">
    <source>
        <dbReference type="ARBA" id="ARBA00022475"/>
    </source>
</evidence>
<organism evidence="9 10">
    <name type="scientific">Amycolatopsis tucumanensis</name>
    <dbReference type="NCBI Taxonomy" id="401106"/>
    <lineage>
        <taxon>Bacteria</taxon>
        <taxon>Bacillati</taxon>
        <taxon>Actinomycetota</taxon>
        <taxon>Actinomycetes</taxon>
        <taxon>Pseudonocardiales</taxon>
        <taxon>Pseudonocardiaceae</taxon>
        <taxon>Amycolatopsis</taxon>
    </lineage>
</organism>
<evidence type="ECO:0000256" key="4">
    <source>
        <dbReference type="ARBA" id="ARBA00022679"/>
    </source>
</evidence>
<dbReference type="EMBL" id="BAABCM010000002">
    <property type="protein sequence ID" value="GAA3805212.1"/>
    <property type="molecule type" value="Genomic_DNA"/>
</dbReference>
<keyword evidence="7 8" id="KW-0472">Membrane</keyword>
<comment type="subcellular location">
    <subcellularLocation>
        <location evidence="1">Cell membrane</location>
        <topology evidence="1">Multi-pass membrane protein</topology>
    </subcellularLocation>
</comment>
<feature type="transmembrane region" description="Helical" evidence="8">
    <location>
        <begin position="346"/>
        <end position="367"/>
    </location>
</feature>
<dbReference type="InterPro" id="IPR050297">
    <property type="entry name" value="LipidA_mod_glycosyltrf_83"/>
</dbReference>
<evidence type="ECO:0000313" key="9">
    <source>
        <dbReference type="EMBL" id="GAA3805212.1"/>
    </source>
</evidence>
<evidence type="ECO:0000256" key="6">
    <source>
        <dbReference type="ARBA" id="ARBA00022989"/>
    </source>
</evidence>
<feature type="transmembrane region" description="Helical" evidence="8">
    <location>
        <begin position="114"/>
        <end position="133"/>
    </location>
</feature>
<sequence>MVSAPPIPPARIREPDLASREPIESGKRWQAVVAVAGGTALIAAQAARYGNWIVDDAAITFGYARGFAEGLGPVVQPGAEAVEGYSNPTWTALLAIGKLLGLFDRGAILGIPDYVLFPKALALVCCAGILAAVHSAATVVGRRPWVVTLVAGVALASVPSFVIWSFSGLENSLYALVVVALAVTVFRAVLAGRLRTRGVAAAAGVLAAAAALTRPEGAVYAAVYPLVLLIHLRGPVLWSSVRHVLVSVAAFAVPYGGYLLWRYAEFGRMVPNTAVAKKQGVPEIEQLTRAGDLVQYLGAPAVLVLVVLIGLALARSSSWRDGLVALLVPLGLASLAYAVLEPDWMGQFRFATPVWALLALIAALTTVEVFRAARARGRALITVALVATLLPSGVVLAEAGEKFSRTPTLPMCFIADRFGRMFNQYADILGVQEGSVLEPDLGGTALTSRLHVVDLAGLVDAKIADFYHDGDMAGLRDHVFETVQPTFVHFRLYWGGVTGLAGDPRLARDYVPLYEYPLPAEYGGDFVRRDVAGDPVLLDAAREYARETIPVTESRINAWGLRQCGDTLAPGQTTLGLH</sequence>
<keyword evidence="5 8" id="KW-0812">Transmembrane</keyword>
<protein>
    <recommendedName>
        <fullName evidence="11">Glycosyltransferase RgtA/B/C/D-like domain-containing protein</fullName>
    </recommendedName>
</protein>
<feature type="transmembrane region" description="Helical" evidence="8">
    <location>
        <begin position="145"/>
        <end position="166"/>
    </location>
</feature>
<feature type="transmembrane region" description="Helical" evidence="8">
    <location>
        <begin position="379"/>
        <end position="397"/>
    </location>
</feature>
<gene>
    <name evidence="9" type="ORF">GCM10022380_23510</name>
</gene>
<evidence type="ECO:0000256" key="7">
    <source>
        <dbReference type="ARBA" id="ARBA00023136"/>
    </source>
</evidence>
<evidence type="ECO:0000256" key="5">
    <source>
        <dbReference type="ARBA" id="ARBA00022692"/>
    </source>
</evidence>
<comment type="caution">
    <text evidence="9">The sequence shown here is derived from an EMBL/GenBank/DDBJ whole genome shotgun (WGS) entry which is preliminary data.</text>
</comment>
<dbReference type="PANTHER" id="PTHR33908:SF11">
    <property type="entry name" value="MEMBRANE PROTEIN"/>
    <property type="match status" value="1"/>
</dbReference>
<feature type="transmembrane region" description="Helical" evidence="8">
    <location>
        <begin position="323"/>
        <end position="340"/>
    </location>
</feature>
<feature type="transmembrane region" description="Helical" evidence="8">
    <location>
        <begin position="197"/>
        <end position="213"/>
    </location>
</feature>
<evidence type="ECO:0000256" key="3">
    <source>
        <dbReference type="ARBA" id="ARBA00022676"/>
    </source>
</evidence>
<feature type="transmembrane region" description="Helical" evidence="8">
    <location>
        <begin position="244"/>
        <end position="261"/>
    </location>
</feature>
<keyword evidence="4" id="KW-0808">Transferase</keyword>
<feature type="transmembrane region" description="Helical" evidence="8">
    <location>
        <begin position="172"/>
        <end position="190"/>
    </location>
</feature>
<name>A0ABP7HZF8_9PSEU</name>
<evidence type="ECO:0000313" key="10">
    <source>
        <dbReference type="Proteomes" id="UP001501624"/>
    </source>
</evidence>
<accession>A0ABP7HZF8</accession>
<reference evidence="10" key="1">
    <citation type="journal article" date="2019" name="Int. J. Syst. Evol. Microbiol.">
        <title>The Global Catalogue of Microorganisms (GCM) 10K type strain sequencing project: providing services to taxonomists for standard genome sequencing and annotation.</title>
        <authorList>
            <consortium name="The Broad Institute Genomics Platform"/>
            <consortium name="The Broad Institute Genome Sequencing Center for Infectious Disease"/>
            <person name="Wu L."/>
            <person name="Ma J."/>
        </authorList>
    </citation>
    <scope>NUCLEOTIDE SEQUENCE [LARGE SCALE GENOMIC DNA]</scope>
    <source>
        <strain evidence="10">JCM 17017</strain>
    </source>
</reference>
<keyword evidence="3" id="KW-0328">Glycosyltransferase</keyword>
<feature type="transmembrane region" description="Helical" evidence="8">
    <location>
        <begin position="293"/>
        <end position="314"/>
    </location>
</feature>
<keyword evidence="2" id="KW-1003">Cell membrane</keyword>
<dbReference type="PANTHER" id="PTHR33908">
    <property type="entry name" value="MANNOSYLTRANSFERASE YKCB-RELATED"/>
    <property type="match status" value="1"/>
</dbReference>
<keyword evidence="6 8" id="KW-1133">Transmembrane helix</keyword>
<feature type="transmembrane region" description="Helical" evidence="8">
    <location>
        <begin position="219"/>
        <end position="237"/>
    </location>
</feature>
<evidence type="ECO:0008006" key="11">
    <source>
        <dbReference type="Google" id="ProtNLM"/>
    </source>
</evidence>
<evidence type="ECO:0000256" key="1">
    <source>
        <dbReference type="ARBA" id="ARBA00004651"/>
    </source>
</evidence>
<evidence type="ECO:0000256" key="8">
    <source>
        <dbReference type="SAM" id="Phobius"/>
    </source>
</evidence>
<keyword evidence="10" id="KW-1185">Reference proteome</keyword>